<dbReference type="EMBL" id="FMIA01000002">
    <property type="protein sequence ID" value="SCL60611.1"/>
    <property type="molecule type" value="Genomic_DNA"/>
</dbReference>
<evidence type="ECO:0000313" key="2">
    <source>
        <dbReference type="EMBL" id="SCL60611.1"/>
    </source>
</evidence>
<feature type="region of interest" description="Disordered" evidence="1">
    <location>
        <begin position="120"/>
        <end position="189"/>
    </location>
</feature>
<dbReference type="RefSeq" id="WP_091441871.1">
    <property type="nucleotide sequence ID" value="NZ_BMMJ01000008.1"/>
</dbReference>
<dbReference type="AlphaFoldDB" id="A0A1C6V2N7"/>
<organism evidence="2 3">
    <name type="scientific">Micromonospora yangpuensis</name>
    <dbReference type="NCBI Taxonomy" id="683228"/>
    <lineage>
        <taxon>Bacteria</taxon>
        <taxon>Bacillati</taxon>
        <taxon>Actinomycetota</taxon>
        <taxon>Actinomycetes</taxon>
        <taxon>Micromonosporales</taxon>
        <taxon>Micromonosporaceae</taxon>
        <taxon>Micromonospora</taxon>
    </lineage>
</organism>
<gene>
    <name evidence="2" type="ORF">GA0070617_4428</name>
</gene>
<reference evidence="3" key="1">
    <citation type="submission" date="2016-06" db="EMBL/GenBank/DDBJ databases">
        <authorList>
            <person name="Varghese N."/>
            <person name="Submissions Spin"/>
        </authorList>
    </citation>
    <scope>NUCLEOTIDE SEQUENCE [LARGE SCALE GENOMIC DNA]</scope>
    <source>
        <strain evidence="3">DSM 45577</strain>
    </source>
</reference>
<feature type="compositionally biased region" description="Low complexity" evidence="1">
    <location>
        <begin position="173"/>
        <end position="189"/>
    </location>
</feature>
<evidence type="ECO:0000313" key="3">
    <source>
        <dbReference type="Proteomes" id="UP000198937"/>
    </source>
</evidence>
<evidence type="ECO:0000256" key="1">
    <source>
        <dbReference type="SAM" id="MobiDB-lite"/>
    </source>
</evidence>
<sequence>MADGYSSQDEYSWEQRGDRFYRNENGREQWSNHNPDFKPAEAMRSLDDAIRLVRDLDGVQEQLRAELRQADLTDNSRRGMVSPQARQRNLAVLDNMQRVLDENGLGSHSFSNDLKATRAQFPSRPAGPVPGDRPLSGPTGSVSNVAEMRLNGVGPAVHAGQQQNASDPHRPHQAAAQSAPGPAQQPARR</sequence>
<dbReference type="Proteomes" id="UP000198937">
    <property type="component" value="Unassembled WGS sequence"/>
</dbReference>
<name>A0A1C6V2N7_9ACTN</name>
<protein>
    <submittedName>
        <fullName evidence="2">Uncharacterized protein</fullName>
    </submittedName>
</protein>
<accession>A0A1C6V2N7</accession>
<keyword evidence="3" id="KW-1185">Reference proteome</keyword>
<proteinExistence type="predicted"/>